<gene>
    <name evidence="1" type="ORF">VLY81_10255</name>
</gene>
<reference evidence="2" key="1">
    <citation type="submission" date="2023-12" db="EMBL/GenBank/DDBJ databases">
        <title>Novel isolates from deep terrestrial aquifers shed light on the physiology and ecology of the class Limnochordia.</title>
        <authorList>
            <person name="Karnachuk O.V."/>
            <person name="Lukina A.P."/>
            <person name="Avakyan M.R."/>
            <person name="Kadnikov V."/>
            <person name="Begmatov S."/>
            <person name="Beletsky A.V."/>
            <person name="Mardanov A.V."/>
            <person name="Ravin N.V."/>
        </authorList>
    </citation>
    <scope>NUCLEOTIDE SEQUENCE [LARGE SCALE GENOMIC DNA]</scope>
    <source>
        <strain evidence="2">LN</strain>
    </source>
</reference>
<sequence>MALAVGLRQWLSPLSGIDRLYDVRWYESQNAAGPELLPRWDGNCWLYVADEVSQGVTVVDLATLKPVDFIRLEGGVPHHPHITRDQRWVLVTIRYGDWVAAIDTEDDHRVRRIDLPMGPDGTPAGPLHMGLTRDGHYALVTLNGAAHVAVLDAQNPRLLRVVEVGARPRDVGVTPDSRKAYVSLQADSRVAVIDLATWEVRHIVRTTTDYGAGSGSGLGISADGKYVAVANTLDDEVIVIDTGTDRVIHRVGGVPGPVNVDFLGKTYVVATGNRADGSVSFIDAAQGRLLETVPTGRGANIAYYGPDGNVWVSHNGAAYVTVLDFETLEPIAEIPVVLNPHWIYFSPDGKTAYATNWGANSVTVIDVERLERVTHVVVGLNPNGMALKANVRTDAVARRQAQAAEVSPVIARASRLVLPEPRSDAEVLFLQSCTICHDLGRVIRNNAQGDQWLDIVQKMRDNGAPIDDEQARIIAEYLATDQHRSLTVRTQLQVEQPLDPAKGYEEAASRGI</sequence>
<evidence type="ECO:0000313" key="1">
    <source>
        <dbReference type="EMBL" id="WRP13814.1"/>
    </source>
</evidence>
<dbReference type="Gene3D" id="1.10.760.10">
    <property type="entry name" value="Cytochrome c-like domain"/>
    <property type="match status" value="1"/>
</dbReference>
<dbReference type="InterPro" id="IPR015943">
    <property type="entry name" value="WD40/YVTN_repeat-like_dom_sf"/>
</dbReference>
<proteinExistence type="predicted"/>
<dbReference type="InterPro" id="IPR011044">
    <property type="entry name" value="Quino_amine_DH_bsu"/>
</dbReference>
<organism evidence="1 2">
    <name type="scientific">Geochorda subterranea</name>
    <dbReference type="NCBI Taxonomy" id="3109564"/>
    <lineage>
        <taxon>Bacteria</taxon>
        <taxon>Bacillati</taxon>
        <taxon>Bacillota</taxon>
        <taxon>Limnochordia</taxon>
        <taxon>Limnochordales</taxon>
        <taxon>Geochordaceae</taxon>
        <taxon>Geochorda</taxon>
    </lineage>
</organism>
<dbReference type="Pfam" id="PF10282">
    <property type="entry name" value="Lactonase"/>
    <property type="match status" value="1"/>
</dbReference>
<keyword evidence="2" id="KW-1185">Reference proteome</keyword>
<dbReference type="RefSeq" id="WP_324668070.1">
    <property type="nucleotide sequence ID" value="NZ_CP141614.1"/>
</dbReference>
<protein>
    <submittedName>
        <fullName evidence="1">Beta-propeller fold lactonase family protein</fullName>
    </submittedName>
</protein>
<dbReference type="InterPro" id="IPR036909">
    <property type="entry name" value="Cyt_c-like_dom_sf"/>
</dbReference>
<dbReference type="SUPFAM" id="SSF50969">
    <property type="entry name" value="YVTN repeat-like/Quinoprotein amine dehydrogenase"/>
    <property type="match status" value="1"/>
</dbReference>
<dbReference type="Proteomes" id="UP001333102">
    <property type="component" value="Chromosome"/>
</dbReference>
<dbReference type="PANTHER" id="PTHR47197">
    <property type="entry name" value="PROTEIN NIRF"/>
    <property type="match status" value="1"/>
</dbReference>
<dbReference type="NCBIfam" id="TIGR02276">
    <property type="entry name" value="beta_rpt_yvtn"/>
    <property type="match status" value="1"/>
</dbReference>
<dbReference type="SUPFAM" id="SSF46626">
    <property type="entry name" value="Cytochrome c"/>
    <property type="match status" value="1"/>
</dbReference>
<dbReference type="InterPro" id="IPR011964">
    <property type="entry name" value="YVTN_b-propeller_repeat"/>
</dbReference>
<dbReference type="InterPro" id="IPR051200">
    <property type="entry name" value="Host-pathogen_enzymatic-act"/>
</dbReference>
<accession>A0ABZ1BMB4</accession>
<dbReference type="PANTHER" id="PTHR47197:SF3">
    <property type="entry name" value="DIHYDRO-HEME D1 DEHYDROGENASE"/>
    <property type="match status" value="1"/>
</dbReference>
<dbReference type="InterPro" id="IPR019405">
    <property type="entry name" value="Lactonase_7-beta_prop"/>
</dbReference>
<name>A0ABZ1BMB4_9FIRM</name>
<dbReference type="Gene3D" id="2.130.10.10">
    <property type="entry name" value="YVTN repeat-like/Quinoprotein amine dehydrogenase"/>
    <property type="match status" value="3"/>
</dbReference>
<evidence type="ECO:0000313" key="2">
    <source>
        <dbReference type="Proteomes" id="UP001333102"/>
    </source>
</evidence>
<dbReference type="SUPFAM" id="SSF63825">
    <property type="entry name" value="YWTD domain"/>
    <property type="match status" value="1"/>
</dbReference>
<dbReference type="EMBL" id="CP141614">
    <property type="protein sequence ID" value="WRP13814.1"/>
    <property type="molecule type" value="Genomic_DNA"/>
</dbReference>